<dbReference type="GeneID" id="105315362"/>
<evidence type="ECO:0000259" key="1">
    <source>
        <dbReference type="Pfam" id="PF16705"/>
    </source>
</evidence>
<accession>A0AAN0JX65</accession>
<dbReference type="SUPFAM" id="SSF48403">
    <property type="entry name" value="Ankyrin repeat"/>
    <property type="match status" value="1"/>
</dbReference>
<reference evidence="2" key="2">
    <citation type="submission" date="2024-06" db="UniProtKB">
        <authorList>
            <consortium name="EnsemblMetazoa"/>
        </authorList>
    </citation>
    <scope>IDENTIFICATION</scope>
</reference>
<dbReference type="RefSeq" id="XP_019861494.1">
    <property type="nucleotide sequence ID" value="XM_020005935.1"/>
</dbReference>
<dbReference type="InterPro" id="IPR043058">
    <property type="entry name" value="NUDIX_sf"/>
</dbReference>
<dbReference type="AlphaFoldDB" id="A0AAN0JX65"/>
<feature type="domain" description="KRIT N-terminal NPxY motif-rich region" evidence="1">
    <location>
        <begin position="11"/>
        <end position="54"/>
    </location>
</feature>
<proteinExistence type="predicted"/>
<dbReference type="Proteomes" id="UP000007879">
    <property type="component" value="Unassembled WGS sequence"/>
</dbReference>
<evidence type="ECO:0000313" key="3">
    <source>
        <dbReference type="Proteomes" id="UP000007879"/>
    </source>
</evidence>
<dbReference type="EnsemblMetazoa" id="XM_020005935.1">
    <property type="protein sequence ID" value="XP_019861494.1"/>
    <property type="gene ID" value="LOC105315362"/>
</dbReference>
<name>A0AAN0JX65_AMPQE</name>
<dbReference type="InterPro" id="IPR032022">
    <property type="entry name" value="NUDIX"/>
</dbReference>
<organism evidence="2 3">
    <name type="scientific">Amphimedon queenslandica</name>
    <name type="common">Sponge</name>
    <dbReference type="NCBI Taxonomy" id="400682"/>
    <lineage>
        <taxon>Eukaryota</taxon>
        <taxon>Metazoa</taxon>
        <taxon>Porifera</taxon>
        <taxon>Demospongiae</taxon>
        <taxon>Heteroscleromorpha</taxon>
        <taxon>Haplosclerida</taxon>
        <taxon>Niphatidae</taxon>
        <taxon>Amphimedon</taxon>
    </lineage>
</organism>
<dbReference type="Pfam" id="PF16705">
    <property type="entry name" value="NUDIX_5"/>
    <property type="match status" value="1"/>
</dbReference>
<evidence type="ECO:0000313" key="2">
    <source>
        <dbReference type="EnsemblMetazoa" id="XP_019861494.1"/>
    </source>
</evidence>
<dbReference type="KEGG" id="aqu:105315362"/>
<keyword evidence="3" id="KW-1185">Reference proteome</keyword>
<sequence>MYTETLNIHPSTREMLATLDNWLGERHSQVNAINQLFQPPVAQRTIYAVANPLHSENSESFGKYWKKFEEEKVDKFVDNPLFGSGLKFKDTPEIYIVNKYFGMGVPDYEYIGMRSQHQPSGSGDWVEEFPLHKFACEGNVDGIRAYLSQGVQLDPNALDTDGWAPLHYACW</sequence>
<dbReference type="Gene3D" id="3.30.70.2240">
    <property type="entry name" value="KRIT, N-terminal Nudix domain, NPxY motif-rich region"/>
    <property type="match status" value="1"/>
</dbReference>
<dbReference type="Gene3D" id="1.25.40.20">
    <property type="entry name" value="Ankyrin repeat-containing domain"/>
    <property type="match status" value="1"/>
</dbReference>
<reference evidence="3" key="1">
    <citation type="journal article" date="2010" name="Nature">
        <title>The Amphimedon queenslandica genome and the evolution of animal complexity.</title>
        <authorList>
            <person name="Srivastava M."/>
            <person name="Simakov O."/>
            <person name="Chapman J."/>
            <person name="Fahey B."/>
            <person name="Gauthier M.E."/>
            <person name="Mitros T."/>
            <person name="Richards G.S."/>
            <person name="Conaco C."/>
            <person name="Dacre M."/>
            <person name="Hellsten U."/>
            <person name="Larroux C."/>
            <person name="Putnam N.H."/>
            <person name="Stanke M."/>
            <person name="Adamska M."/>
            <person name="Darling A."/>
            <person name="Degnan S.M."/>
            <person name="Oakley T.H."/>
            <person name="Plachetzki D.C."/>
            <person name="Zhai Y."/>
            <person name="Adamski M."/>
            <person name="Calcino A."/>
            <person name="Cummins S.F."/>
            <person name="Goodstein D.M."/>
            <person name="Harris C."/>
            <person name="Jackson D.J."/>
            <person name="Leys S.P."/>
            <person name="Shu S."/>
            <person name="Woodcroft B.J."/>
            <person name="Vervoort M."/>
            <person name="Kosik K.S."/>
            <person name="Manning G."/>
            <person name="Degnan B.M."/>
            <person name="Rokhsar D.S."/>
        </authorList>
    </citation>
    <scope>NUCLEOTIDE SEQUENCE [LARGE SCALE GENOMIC DNA]</scope>
</reference>
<protein>
    <recommendedName>
        <fullName evidence="1">KRIT N-terminal NPxY motif-rich region domain-containing protein</fullName>
    </recommendedName>
</protein>
<dbReference type="InterPro" id="IPR036770">
    <property type="entry name" value="Ankyrin_rpt-contain_sf"/>
</dbReference>